<dbReference type="Proteomes" id="UP001519332">
    <property type="component" value="Unassembled WGS sequence"/>
</dbReference>
<evidence type="ECO:0000256" key="1">
    <source>
        <dbReference type="SAM" id="Phobius"/>
    </source>
</evidence>
<evidence type="ECO:0000313" key="2">
    <source>
        <dbReference type="EMBL" id="MBP2322853.1"/>
    </source>
</evidence>
<sequence>MGFSEAQFNAVVDKINSGMRTMSQKTDAVMPAASAAMDHWYIPGFVKDAVMALCRKLVDIAKSIWNKIVEILKGVAAPVMFFKYGWDWMDVRGTATTVAGQLKPELLQTDAHWKGVAADRYKAVTGSQSAASEKVGTVAEKTAISLGICAVAGCAFYVAIGIIVAKFIAVLVASIAAVGTIVLSWAGLAMVVADAGISSGLIIAAVTTLGAVLTAQAAQMVTLHGEATDNSKFPGGKWPDPTTGTFNDATVTDGDADWSFKN</sequence>
<organism evidence="2 3">
    <name type="scientific">Kibdelosporangium banguiense</name>
    <dbReference type="NCBI Taxonomy" id="1365924"/>
    <lineage>
        <taxon>Bacteria</taxon>
        <taxon>Bacillati</taxon>
        <taxon>Actinomycetota</taxon>
        <taxon>Actinomycetes</taxon>
        <taxon>Pseudonocardiales</taxon>
        <taxon>Pseudonocardiaceae</taxon>
        <taxon>Kibdelosporangium</taxon>
    </lineage>
</organism>
<dbReference type="RefSeq" id="WP_209638589.1">
    <property type="nucleotide sequence ID" value="NZ_JAGINW010000001.1"/>
</dbReference>
<feature type="transmembrane region" description="Helical" evidence="1">
    <location>
        <begin position="142"/>
        <end position="160"/>
    </location>
</feature>
<proteinExistence type="predicted"/>
<feature type="transmembrane region" description="Helical" evidence="1">
    <location>
        <begin position="197"/>
        <end position="215"/>
    </location>
</feature>
<dbReference type="EMBL" id="JAGINW010000001">
    <property type="protein sequence ID" value="MBP2322853.1"/>
    <property type="molecule type" value="Genomic_DNA"/>
</dbReference>
<accession>A0ABS4TG68</accession>
<keyword evidence="1" id="KW-1133">Transmembrane helix</keyword>
<gene>
    <name evidence="2" type="ORF">JOF56_003238</name>
</gene>
<comment type="caution">
    <text evidence="2">The sequence shown here is derived from an EMBL/GenBank/DDBJ whole genome shotgun (WGS) entry which is preliminary data.</text>
</comment>
<protein>
    <submittedName>
        <fullName evidence="2">Isopentenyl diphosphate isomerase/L-lactate dehydrogenase-like FMN-dependent dehydrogenase</fullName>
    </submittedName>
</protein>
<keyword evidence="1" id="KW-0812">Transmembrane</keyword>
<keyword evidence="3" id="KW-1185">Reference proteome</keyword>
<feature type="transmembrane region" description="Helical" evidence="1">
    <location>
        <begin position="167"/>
        <end position="191"/>
    </location>
</feature>
<evidence type="ECO:0000313" key="3">
    <source>
        <dbReference type="Proteomes" id="UP001519332"/>
    </source>
</evidence>
<reference evidence="2 3" key="1">
    <citation type="submission" date="2021-03" db="EMBL/GenBank/DDBJ databases">
        <title>Sequencing the genomes of 1000 actinobacteria strains.</title>
        <authorList>
            <person name="Klenk H.-P."/>
        </authorList>
    </citation>
    <scope>NUCLEOTIDE SEQUENCE [LARGE SCALE GENOMIC DNA]</scope>
    <source>
        <strain evidence="2 3">DSM 46670</strain>
    </source>
</reference>
<keyword evidence="1" id="KW-0472">Membrane</keyword>
<name>A0ABS4TG68_9PSEU</name>